<dbReference type="EMBL" id="JAHQCR010000091">
    <property type="protein sequence ID" value="MBU9724285.1"/>
    <property type="molecule type" value="Genomic_DNA"/>
</dbReference>
<proteinExistence type="predicted"/>
<keyword evidence="2" id="KW-1185">Reference proteome</keyword>
<dbReference type="InterPro" id="IPR014825">
    <property type="entry name" value="DNA_alkylation"/>
</dbReference>
<dbReference type="CDD" id="cd07064">
    <property type="entry name" value="AlkD_like_1"/>
    <property type="match status" value="1"/>
</dbReference>
<gene>
    <name evidence="1" type="ORF">KS407_22940</name>
</gene>
<dbReference type="SUPFAM" id="SSF48371">
    <property type="entry name" value="ARM repeat"/>
    <property type="match status" value="1"/>
</dbReference>
<reference evidence="1 2" key="1">
    <citation type="submission" date="2021-06" db="EMBL/GenBank/DDBJ databases">
        <title>Bacillus sp. RD4P76, an endophyte from a halophyte.</title>
        <authorList>
            <person name="Sun J.-Q."/>
        </authorList>
    </citation>
    <scope>NUCLEOTIDE SEQUENCE [LARGE SCALE GENOMIC DNA]</scope>
    <source>
        <strain evidence="1 2">JCM 17098</strain>
    </source>
</reference>
<dbReference type="Gene3D" id="1.20.1660.10">
    <property type="entry name" value="Hypothetical protein (EF3068)"/>
    <property type="match status" value="1"/>
</dbReference>
<dbReference type="InterPro" id="IPR016024">
    <property type="entry name" value="ARM-type_fold"/>
</dbReference>
<dbReference type="Proteomes" id="UP000790580">
    <property type="component" value="Unassembled WGS sequence"/>
</dbReference>
<evidence type="ECO:0000313" key="2">
    <source>
        <dbReference type="Proteomes" id="UP000790580"/>
    </source>
</evidence>
<organism evidence="1 2">
    <name type="scientific">Evansella alkalicola</name>
    <dbReference type="NCBI Taxonomy" id="745819"/>
    <lineage>
        <taxon>Bacteria</taxon>
        <taxon>Bacillati</taxon>
        <taxon>Bacillota</taxon>
        <taxon>Bacilli</taxon>
        <taxon>Bacillales</taxon>
        <taxon>Bacillaceae</taxon>
        <taxon>Evansella</taxon>
    </lineage>
</organism>
<dbReference type="Gene3D" id="1.25.40.290">
    <property type="entry name" value="ARM repeat domains"/>
    <property type="match status" value="1"/>
</dbReference>
<dbReference type="PANTHER" id="PTHR34070">
    <property type="entry name" value="ARMADILLO-TYPE FOLD"/>
    <property type="match status" value="1"/>
</dbReference>
<dbReference type="PANTHER" id="PTHR34070:SF1">
    <property type="entry name" value="DNA ALKYLATION REPAIR PROTEIN"/>
    <property type="match status" value="1"/>
</dbReference>
<dbReference type="Pfam" id="PF08713">
    <property type="entry name" value="DNA_alkylation"/>
    <property type="match status" value="1"/>
</dbReference>
<comment type="caution">
    <text evidence="1">The sequence shown here is derived from an EMBL/GenBank/DDBJ whole genome shotgun (WGS) entry which is preliminary data.</text>
</comment>
<sequence length="231" mass="27333">MSYTEELEALFSAHKVEENIPTMKAYMKNQFEFLGIKTPERNALLKQFFKETSILEEKVLPIAFLQEVWKKPEREYQYVVLGILGHRPQWLHANEVPFLIDLIVTKSWWDTVDTIAGGIVGELFSREPQFIEQYIPDWEQHENLWLRRTAILFQLKYKGNTDQDLLFHVIKVNKDQTDFFIRKGIGWALREYSKTNPAAVEAFISENDDLSPLSIREGLKHIKRERDKKNY</sequence>
<evidence type="ECO:0000313" key="1">
    <source>
        <dbReference type="EMBL" id="MBU9724285.1"/>
    </source>
</evidence>
<protein>
    <submittedName>
        <fullName evidence="1">DNA alkylation repair protein</fullName>
    </submittedName>
</protein>
<name>A0ABS6K0U7_9BACI</name>
<dbReference type="RefSeq" id="WP_088077134.1">
    <property type="nucleotide sequence ID" value="NZ_JAHQCR010000091.1"/>
</dbReference>
<accession>A0ABS6K0U7</accession>